<evidence type="ECO:0000313" key="12">
    <source>
        <dbReference type="EMBL" id="CAH3137086.1"/>
    </source>
</evidence>
<evidence type="ECO:0000256" key="8">
    <source>
        <dbReference type="ARBA" id="ARBA00034770"/>
    </source>
</evidence>
<keyword evidence="2" id="KW-0970">Cilium biogenesis/degradation</keyword>
<dbReference type="GO" id="GO:0005634">
    <property type="term" value="C:nucleus"/>
    <property type="evidence" value="ECO:0007669"/>
    <property type="project" value="UniProtKB-SubCell"/>
</dbReference>
<dbReference type="InterPro" id="IPR047513">
    <property type="entry name" value="FOXJ1"/>
</dbReference>
<dbReference type="PRINTS" id="PR00053">
    <property type="entry name" value="FORKHEAD"/>
</dbReference>
<keyword evidence="5" id="KW-0010">Activator</keyword>
<dbReference type="SMART" id="SM00339">
    <property type="entry name" value="FH"/>
    <property type="match status" value="1"/>
</dbReference>
<evidence type="ECO:0000256" key="6">
    <source>
        <dbReference type="ARBA" id="ARBA00023163"/>
    </source>
</evidence>
<protein>
    <recommendedName>
        <fullName evidence="11">Fork-head domain-containing protein</fullName>
    </recommendedName>
</protein>
<dbReference type="Pfam" id="PF00250">
    <property type="entry name" value="Forkhead"/>
    <property type="match status" value="1"/>
</dbReference>
<evidence type="ECO:0000256" key="10">
    <source>
        <dbReference type="SAM" id="MobiDB-lite"/>
    </source>
</evidence>
<keyword evidence="6" id="KW-0804">Transcription</keyword>
<organism evidence="12 13">
    <name type="scientific">Pocillopora meandrina</name>
    <dbReference type="NCBI Taxonomy" id="46732"/>
    <lineage>
        <taxon>Eukaryota</taxon>
        <taxon>Metazoa</taxon>
        <taxon>Cnidaria</taxon>
        <taxon>Anthozoa</taxon>
        <taxon>Hexacorallia</taxon>
        <taxon>Scleractinia</taxon>
        <taxon>Astrocoeniina</taxon>
        <taxon>Pocilloporidae</taxon>
        <taxon>Pocillopora</taxon>
    </lineage>
</organism>
<dbReference type="GO" id="GO:0000981">
    <property type="term" value="F:DNA-binding transcription factor activity, RNA polymerase II-specific"/>
    <property type="evidence" value="ECO:0007669"/>
    <property type="project" value="TreeGrafter"/>
</dbReference>
<dbReference type="PROSITE" id="PS50039">
    <property type="entry name" value="FORK_HEAD_3"/>
    <property type="match status" value="1"/>
</dbReference>
<dbReference type="PROSITE" id="PS00658">
    <property type="entry name" value="FORK_HEAD_2"/>
    <property type="match status" value="1"/>
</dbReference>
<dbReference type="EMBL" id="CALNXJ010000031">
    <property type="protein sequence ID" value="CAH3137086.1"/>
    <property type="molecule type" value="Genomic_DNA"/>
</dbReference>
<keyword evidence="13" id="KW-1185">Reference proteome</keyword>
<evidence type="ECO:0000313" key="13">
    <source>
        <dbReference type="Proteomes" id="UP001159428"/>
    </source>
</evidence>
<dbReference type="Gene3D" id="1.10.10.10">
    <property type="entry name" value="Winged helix-like DNA-binding domain superfamily/Winged helix DNA-binding domain"/>
    <property type="match status" value="1"/>
</dbReference>
<feature type="domain" description="Fork-head" evidence="11">
    <location>
        <begin position="102"/>
        <end position="196"/>
    </location>
</feature>
<feature type="compositionally biased region" description="Basic and acidic residues" evidence="10">
    <location>
        <begin position="73"/>
        <end position="97"/>
    </location>
</feature>
<feature type="region of interest" description="Disordered" evidence="10">
    <location>
        <begin position="55"/>
        <end position="97"/>
    </location>
</feature>
<comment type="subcellular location">
    <subcellularLocation>
        <location evidence="1 9">Nucleus</location>
    </subcellularLocation>
</comment>
<dbReference type="InterPro" id="IPR036388">
    <property type="entry name" value="WH-like_DNA-bd_sf"/>
</dbReference>
<dbReference type="GO" id="GO:0030030">
    <property type="term" value="P:cell projection organization"/>
    <property type="evidence" value="ECO:0007669"/>
    <property type="project" value="UniProtKB-KW"/>
</dbReference>
<dbReference type="FunFam" id="1.10.10.10:FF:000030">
    <property type="entry name" value="Forkhead box protein K2"/>
    <property type="match status" value="1"/>
</dbReference>
<dbReference type="InterPro" id="IPR001766">
    <property type="entry name" value="Fork_head_dom"/>
</dbReference>
<evidence type="ECO:0000256" key="5">
    <source>
        <dbReference type="ARBA" id="ARBA00023159"/>
    </source>
</evidence>
<dbReference type="GO" id="GO:0000978">
    <property type="term" value="F:RNA polymerase II cis-regulatory region sequence-specific DNA binding"/>
    <property type="evidence" value="ECO:0007669"/>
    <property type="project" value="TreeGrafter"/>
</dbReference>
<dbReference type="PANTHER" id="PTHR46805:SF1">
    <property type="entry name" value="FORKHEAD BOX PROTEIN J1"/>
    <property type="match status" value="1"/>
</dbReference>
<dbReference type="Proteomes" id="UP001159428">
    <property type="component" value="Unassembled WGS sequence"/>
</dbReference>
<feature type="DNA-binding region" description="Fork-head" evidence="9">
    <location>
        <begin position="102"/>
        <end position="196"/>
    </location>
</feature>
<evidence type="ECO:0000256" key="3">
    <source>
        <dbReference type="ARBA" id="ARBA00023015"/>
    </source>
</evidence>
<gene>
    <name evidence="12" type="ORF">PMEA_00018040</name>
</gene>
<dbReference type="InterPro" id="IPR030456">
    <property type="entry name" value="TF_fork_head_CS_2"/>
</dbReference>
<keyword evidence="7 9" id="KW-0539">Nucleus</keyword>
<sequence>MNKNMPVAVQSCAERFAANWKAQNPTDKEEEQTSLDDSLTNLQWLHSINIQDIAPTTTSIAPSPSPSSNSCDSDDHCDSSDGYKDINRKEPNIDYKNDANHKPPYSYATLICMAMRETNKTKITLSAIYKWIKENFMYYRVADPTWQNSIRHNLSLNKCFVKVARNKNEPGKGGFWKIDPAYADMFVDGVFKRRRGVNTQKPSKKSSSKQCKKTTSKRSADCLTSPLDDDNEPCDRKKYKPVKIKIERDDDDDFFSEEEVAPFSGGIKEEFSWMTVLTNDEIDESIREIADAHGISFESSSIPATGLCGLSTPVYLSPPPSTDSTTNDSFQVDPELDLTIRGVGLLPPRENLATPSPTTLTDATHSVFNMPPSPPLMYEEDHPWAETSNDLVDCFELDDNNNNSIW</sequence>
<keyword evidence="3" id="KW-0805">Transcription regulation</keyword>
<comment type="similarity">
    <text evidence="8">Belongs to the FOXJ1 family.</text>
</comment>
<proteinExistence type="inferred from homology"/>
<dbReference type="PANTHER" id="PTHR46805">
    <property type="entry name" value="FORKHEAD BOX PROTEIN J1"/>
    <property type="match status" value="1"/>
</dbReference>
<evidence type="ECO:0000256" key="7">
    <source>
        <dbReference type="ARBA" id="ARBA00023242"/>
    </source>
</evidence>
<dbReference type="PROSITE" id="PS00657">
    <property type="entry name" value="FORK_HEAD_1"/>
    <property type="match status" value="1"/>
</dbReference>
<name>A0AAU9X5B6_9CNID</name>
<accession>A0AAU9X5B6</accession>
<evidence type="ECO:0000256" key="9">
    <source>
        <dbReference type="PROSITE-ProRule" id="PRU00089"/>
    </source>
</evidence>
<comment type="caution">
    <text evidence="12">The sequence shown here is derived from an EMBL/GenBank/DDBJ whole genome shotgun (WGS) entry which is preliminary data.</text>
</comment>
<evidence type="ECO:0000256" key="4">
    <source>
        <dbReference type="ARBA" id="ARBA00023125"/>
    </source>
</evidence>
<dbReference type="InterPro" id="IPR018122">
    <property type="entry name" value="TF_fork_head_CS_1"/>
</dbReference>
<evidence type="ECO:0000256" key="2">
    <source>
        <dbReference type="ARBA" id="ARBA00022794"/>
    </source>
</evidence>
<dbReference type="InterPro" id="IPR036390">
    <property type="entry name" value="WH_DNA-bd_sf"/>
</dbReference>
<reference evidence="12 13" key="1">
    <citation type="submission" date="2022-05" db="EMBL/GenBank/DDBJ databases">
        <authorList>
            <consortium name="Genoscope - CEA"/>
            <person name="William W."/>
        </authorList>
    </citation>
    <scope>NUCLEOTIDE SEQUENCE [LARGE SCALE GENOMIC DNA]</scope>
</reference>
<keyword evidence="4 9" id="KW-0238">DNA-binding</keyword>
<dbReference type="CDD" id="cd20023">
    <property type="entry name" value="FH_FOXJ1"/>
    <property type="match status" value="1"/>
</dbReference>
<evidence type="ECO:0000259" key="11">
    <source>
        <dbReference type="PROSITE" id="PS50039"/>
    </source>
</evidence>
<dbReference type="AlphaFoldDB" id="A0AAU9X5B6"/>
<evidence type="ECO:0000256" key="1">
    <source>
        <dbReference type="ARBA" id="ARBA00004123"/>
    </source>
</evidence>
<dbReference type="InterPro" id="IPR047512">
    <property type="entry name" value="FH_FOXJ1"/>
</dbReference>
<dbReference type="SUPFAM" id="SSF46785">
    <property type="entry name" value="Winged helix' DNA-binding domain"/>
    <property type="match status" value="1"/>
</dbReference>